<dbReference type="PANTHER" id="PTHR43836">
    <property type="entry name" value="CATECHOL O-METHYLTRANSFERASE 1-RELATED"/>
    <property type="match status" value="1"/>
</dbReference>
<comment type="caution">
    <text evidence="7">The sequence shown here is derived from an EMBL/GenBank/DDBJ whole genome shotgun (WGS) entry which is preliminary data.</text>
</comment>
<evidence type="ECO:0000256" key="1">
    <source>
        <dbReference type="ARBA" id="ARBA00012880"/>
    </source>
</evidence>
<evidence type="ECO:0000256" key="4">
    <source>
        <dbReference type="ARBA" id="ARBA00022691"/>
    </source>
</evidence>
<keyword evidence="4" id="KW-0949">S-adenosyl-L-methionine</keyword>
<proteinExistence type="inferred from homology"/>
<dbReference type="EC" id="2.1.1.6" evidence="1"/>
<organism evidence="7 8">
    <name type="scientific">Apiospora aurea</name>
    <dbReference type="NCBI Taxonomy" id="335848"/>
    <lineage>
        <taxon>Eukaryota</taxon>
        <taxon>Fungi</taxon>
        <taxon>Dikarya</taxon>
        <taxon>Ascomycota</taxon>
        <taxon>Pezizomycotina</taxon>
        <taxon>Sordariomycetes</taxon>
        <taxon>Xylariomycetidae</taxon>
        <taxon>Amphisphaeriales</taxon>
        <taxon>Apiosporaceae</taxon>
        <taxon>Apiospora</taxon>
    </lineage>
</organism>
<keyword evidence="3" id="KW-0808">Transferase</keyword>
<gene>
    <name evidence="7" type="ORF">PG986_008660</name>
</gene>
<reference evidence="7 8" key="1">
    <citation type="submission" date="2023-01" db="EMBL/GenBank/DDBJ databases">
        <title>Analysis of 21 Apiospora genomes using comparative genomics revels a genus with tremendous synthesis potential of carbohydrate active enzymes and secondary metabolites.</title>
        <authorList>
            <person name="Sorensen T."/>
        </authorList>
    </citation>
    <scope>NUCLEOTIDE SEQUENCE [LARGE SCALE GENOMIC DNA]</scope>
    <source>
        <strain evidence="7 8">CBS 24483</strain>
    </source>
</reference>
<dbReference type="Gene3D" id="3.40.50.150">
    <property type="entry name" value="Vaccinia Virus protein VP39"/>
    <property type="match status" value="1"/>
</dbReference>
<name>A0ABR1Q5X4_9PEZI</name>
<dbReference type="Proteomes" id="UP001391051">
    <property type="component" value="Unassembled WGS sequence"/>
</dbReference>
<keyword evidence="2" id="KW-0489">Methyltransferase</keyword>
<dbReference type="Pfam" id="PF13578">
    <property type="entry name" value="Methyltransf_24"/>
    <property type="match status" value="1"/>
</dbReference>
<accession>A0ABR1Q5X4</accession>
<dbReference type="SUPFAM" id="SSF53335">
    <property type="entry name" value="S-adenosyl-L-methionine-dependent methyltransferases"/>
    <property type="match status" value="1"/>
</dbReference>
<evidence type="ECO:0000256" key="6">
    <source>
        <dbReference type="ARBA" id="ARBA00023453"/>
    </source>
</evidence>
<dbReference type="InterPro" id="IPR002935">
    <property type="entry name" value="SAM_O-MeTrfase"/>
</dbReference>
<dbReference type="GeneID" id="92077944"/>
<keyword evidence="8" id="KW-1185">Reference proteome</keyword>
<keyword evidence="5" id="KW-0128">Catecholamine metabolism</keyword>
<evidence type="ECO:0000256" key="3">
    <source>
        <dbReference type="ARBA" id="ARBA00022679"/>
    </source>
</evidence>
<sequence length="265" mass="29357">MGSTLKQSDFEGQAYQPQEDVYFDDGREIALLHFMYSHPKLEELRGNPQKVLDAIDEYGRTQKYLMNIGEYKSKTVVELIKKEKPQIMLELGGYVGYSAIAFGAAVKEAGGKRYFSLEKSPEFGAVIAMLVDLAGLGDVVKVVVGSSSDSLRRLHKTGQLKRIDLLFLDHYKPLYTEDLKLCEELGLVGPGSVYAADNVVKPGNPPYLEYVRSTVEQKRQKASGGNGNGPKGRPELVYDSQFVEGWEPSGVPDALEITRCVRVEA</sequence>
<dbReference type="InterPro" id="IPR029063">
    <property type="entry name" value="SAM-dependent_MTases_sf"/>
</dbReference>
<evidence type="ECO:0000256" key="2">
    <source>
        <dbReference type="ARBA" id="ARBA00022603"/>
    </source>
</evidence>
<protein>
    <recommendedName>
        <fullName evidence="1">catechol O-methyltransferase</fullName>
        <ecNumber evidence="1">2.1.1.6</ecNumber>
    </recommendedName>
</protein>
<comment type="similarity">
    <text evidence="6">Belongs to the class I-like SAM-binding methyltransferase superfamily. Cation-dependent O-methyltransferase family.</text>
</comment>
<dbReference type="PANTHER" id="PTHR43836:SF2">
    <property type="entry name" value="CATECHOL O-METHYLTRANSFERASE 1-RELATED"/>
    <property type="match status" value="1"/>
</dbReference>
<evidence type="ECO:0000313" key="8">
    <source>
        <dbReference type="Proteomes" id="UP001391051"/>
    </source>
</evidence>
<dbReference type="RefSeq" id="XP_066697280.1">
    <property type="nucleotide sequence ID" value="XM_066844882.1"/>
</dbReference>
<dbReference type="EMBL" id="JAQQWE010000006">
    <property type="protein sequence ID" value="KAK7947774.1"/>
    <property type="molecule type" value="Genomic_DNA"/>
</dbReference>
<evidence type="ECO:0000256" key="5">
    <source>
        <dbReference type="ARBA" id="ARBA00022939"/>
    </source>
</evidence>
<dbReference type="PROSITE" id="PS51682">
    <property type="entry name" value="SAM_OMT_I"/>
    <property type="match status" value="1"/>
</dbReference>
<evidence type="ECO:0000313" key="7">
    <source>
        <dbReference type="EMBL" id="KAK7947774.1"/>
    </source>
</evidence>